<feature type="compositionally biased region" description="Basic and acidic residues" evidence="1">
    <location>
        <begin position="259"/>
        <end position="271"/>
    </location>
</feature>
<organism evidence="2 3">
    <name type="scientific">Antrodiella citrinella</name>
    <dbReference type="NCBI Taxonomy" id="2447956"/>
    <lineage>
        <taxon>Eukaryota</taxon>
        <taxon>Fungi</taxon>
        <taxon>Dikarya</taxon>
        <taxon>Basidiomycota</taxon>
        <taxon>Agaricomycotina</taxon>
        <taxon>Agaricomycetes</taxon>
        <taxon>Polyporales</taxon>
        <taxon>Steccherinaceae</taxon>
        <taxon>Antrodiella</taxon>
    </lineage>
</organism>
<dbReference type="OrthoDB" id="2530165at2759"/>
<reference evidence="2 3" key="1">
    <citation type="submission" date="2019-02" db="EMBL/GenBank/DDBJ databases">
        <title>Genome sequencing of the rare red list fungi Antrodiella citrinella (Flaviporus citrinellus).</title>
        <authorList>
            <person name="Buettner E."/>
            <person name="Kellner H."/>
        </authorList>
    </citation>
    <scope>NUCLEOTIDE SEQUENCE [LARGE SCALE GENOMIC DNA]</scope>
    <source>
        <strain evidence="2 3">DSM 108506</strain>
    </source>
</reference>
<keyword evidence="3" id="KW-1185">Reference proteome</keyword>
<feature type="compositionally biased region" description="Basic residues" evidence="1">
    <location>
        <begin position="230"/>
        <end position="247"/>
    </location>
</feature>
<dbReference type="AlphaFoldDB" id="A0A4S4MRC4"/>
<name>A0A4S4MRC4_9APHY</name>
<feature type="compositionally biased region" description="Acidic residues" evidence="1">
    <location>
        <begin position="169"/>
        <end position="221"/>
    </location>
</feature>
<evidence type="ECO:0008006" key="4">
    <source>
        <dbReference type="Google" id="ProtNLM"/>
    </source>
</evidence>
<dbReference type="Proteomes" id="UP000308730">
    <property type="component" value="Unassembled WGS sequence"/>
</dbReference>
<evidence type="ECO:0000256" key="1">
    <source>
        <dbReference type="SAM" id="MobiDB-lite"/>
    </source>
</evidence>
<sequence>MSNSEVDAAFLLLPRHVRDCVDEAFDSAIEQSGLSSKKARDAHELSPRSGGGGFVPTSSSAGRNIAQGGFVIDEPQAGGFVVDEPQAGGFVLDSDEDPNERPSRIPLSLIPAALQLLDLQPDDEDVLQVFRNAASGWDSKSRDDVTQADLFVERKDWHAVCTALLESADREEEEGDQDIDMDDNPQREEEESSPSGDEYEYVGEDEAPDYDEDANDSDDEYREASSKSFNAKRKGKETSKSRPRRTKQSAAVSDSGEEDASRDATKRVTPRQRAECRRTYALFFPDVADEDLDSQRLMIKDITRVAKVLREKVTAEEIIEMLEAFSTTADKSMNLGDFERMMIAAKLA</sequence>
<comment type="caution">
    <text evidence="2">The sequence shown here is derived from an EMBL/GenBank/DDBJ whole genome shotgun (WGS) entry which is preliminary data.</text>
</comment>
<feature type="region of interest" description="Disordered" evidence="1">
    <location>
        <begin position="166"/>
        <end position="271"/>
    </location>
</feature>
<gene>
    <name evidence="2" type="ORF">EUX98_g5610</name>
</gene>
<proteinExistence type="predicted"/>
<dbReference type="Gene3D" id="1.10.238.10">
    <property type="entry name" value="EF-hand"/>
    <property type="match status" value="1"/>
</dbReference>
<evidence type="ECO:0000313" key="2">
    <source>
        <dbReference type="EMBL" id="THH28579.1"/>
    </source>
</evidence>
<feature type="region of interest" description="Disordered" evidence="1">
    <location>
        <begin position="32"/>
        <end position="59"/>
    </location>
</feature>
<evidence type="ECO:0000313" key="3">
    <source>
        <dbReference type="Proteomes" id="UP000308730"/>
    </source>
</evidence>
<accession>A0A4S4MRC4</accession>
<dbReference type="EMBL" id="SGPM01000170">
    <property type="protein sequence ID" value="THH28579.1"/>
    <property type="molecule type" value="Genomic_DNA"/>
</dbReference>
<protein>
    <recommendedName>
        <fullName evidence="4">EF-hand domain-containing protein</fullName>
    </recommendedName>
</protein>